<feature type="transmembrane region" description="Helical" evidence="2">
    <location>
        <begin position="186"/>
        <end position="211"/>
    </location>
</feature>
<keyword evidence="3" id="KW-0378">Hydrolase</keyword>
<dbReference type="AlphaFoldDB" id="A0A286H624"/>
<keyword evidence="3" id="KW-0482">Metalloprotease</keyword>
<accession>A0A286H624</accession>
<feature type="transmembrane region" description="Helical" evidence="2">
    <location>
        <begin position="436"/>
        <end position="457"/>
    </location>
</feature>
<protein>
    <submittedName>
        <fullName evidence="3">Putative peptide zinc metalloprotease protein</fullName>
    </submittedName>
</protein>
<keyword evidence="2" id="KW-1133">Transmembrane helix</keyword>
<evidence type="ECO:0000313" key="4">
    <source>
        <dbReference type="Proteomes" id="UP000219482"/>
    </source>
</evidence>
<feature type="transmembrane region" description="Helical" evidence="2">
    <location>
        <begin position="655"/>
        <end position="686"/>
    </location>
</feature>
<dbReference type="GO" id="GO:0006508">
    <property type="term" value="P:proteolysis"/>
    <property type="evidence" value="ECO:0007669"/>
    <property type="project" value="UniProtKB-KW"/>
</dbReference>
<dbReference type="EMBL" id="OCNK01000006">
    <property type="protein sequence ID" value="SOE03255.1"/>
    <property type="molecule type" value="Genomic_DNA"/>
</dbReference>
<feature type="transmembrane region" description="Helical" evidence="2">
    <location>
        <begin position="698"/>
        <end position="716"/>
    </location>
</feature>
<feature type="transmembrane region" description="Helical" evidence="2">
    <location>
        <begin position="736"/>
        <end position="765"/>
    </location>
</feature>
<feature type="transmembrane region" description="Helical" evidence="2">
    <location>
        <begin position="569"/>
        <end position="586"/>
    </location>
</feature>
<organism evidence="3 4">
    <name type="scientific">Blastococcus haudaquaticus</name>
    <dbReference type="NCBI Taxonomy" id="1938745"/>
    <lineage>
        <taxon>Bacteria</taxon>
        <taxon>Bacillati</taxon>
        <taxon>Actinomycetota</taxon>
        <taxon>Actinomycetes</taxon>
        <taxon>Geodermatophilales</taxon>
        <taxon>Geodermatophilaceae</taxon>
        <taxon>Blastococcus</taxon>
    </lineage>
</organism>
<gene>
    <name evidence="3" type="ORF">SAMN06272739_4062</name>
</gene>
<dbReference type="GO" id="GO:0008237">
    <property type="term" value="F:metallopeptidase activity"/>
    <property type="evidence" value="ECO:0007669"/>
    <property type="project" value="UniProtKB-KW"/>
</dbReference>
<reference evidence="4" key="1">
    <citation type="submission" date="2017-09" db="EMBL/GenBank/DDBJ databases">
        <authorList>
            <person name="Varghese N."/>
            <person name="Submissions S."/>
        </authorList>
    </citation>
    <scope>NUCLEOTIDE SEQUENCE [LARGE SCALE GENOMIC DNA]</scope>
    <source>
        <strain evidence="4">DSM 44270</strain>
    </source>
</reference>
<feature type="transmembrane region" description="Helical" evidence="2">
    <location>
        <begin position="593"/>
        <end position="612"/>
    </location>
</feature>
<dbReference type="Proteomes" id="UP000219482">
    <property type="component" value="Unassembled WGS sequence"/>
</dbReference>
<feature type="region of interest" description="Disordered" evidence="1">
    <location>
        <begin position="1"/>
        <end position="36"/>
    </location>
</feature>
<sequence length="851" mass="90077">MTTTIAELHQERPAEAPGGEQRPPAPAGPAAGPAGAAAADLAVPLHRTEGVELLGEYQGSGYQTRKFLVRRSDGQVMQLPELLYRIAEALDGRDAGRIADDLGRRFAEELDEPLTPEQVRYLVDERLRPVGIVAADAAEDTSAASPAPVMPDLLLALRYRVGVIPAAVAWRIAGVFEGFFTRPAWVAALTAFVVVDAAVLLSVDGLFATLLTGVTDYIRHPQLVLVLFGLMVLANVFHECGHVTACRYGGARPGEMGLGLYIVWPALYSNVTDAYRLDRTGRLRTDLGGVYFNAISMTVVGVLYLHTGEPWVLVALLTMHTETAAQFLPSIRLDGYYMLGDIAGVPELFGYVGPVLRSALPGRPTDPKVRQLRPWSRRLIVLWVALTVPLLTFYLVVFLLVLPRALPYVWQAVLEYQRTVEGAMQNGDIGTLSLSVLQFVLLVLPWLGTVLMATLTYRMVQPLLARRWPWFAPREGRGARLRRSLAWAAAGGSAVVLLVRVALVAESAPAGTAEERVANAAAAVMRVGREAAPAVPVGDIAVRDQVAGWGWLTAAFDRHPDALTAAREVAVLSVLVMVLSLLVIAWQRRWPAAAVVATLAAAAVMGPVVSLFGVLTAAGLSAGWGAAGTALLVLAQGRRHGRHRRRQHRWLHPSLTVLGAVCLGVAVLTEPMLIVALAAVGLVQVLRGTAVTPTRATWAGLVLGTAALIGLAVAIVPGRLDQPMSTGLADVQQQVVLGLAGLVVLAAVGLRLVPVPALLVASLLVPAALMLPGSDGVLPVLVATTAGLGALLLADLLRLPPTERRHPLVRGIIAIPVVVVVLVGLLYLPAGSGSSQTELPATAPSVGAATD</sequence>
<name>A0A286H624_9ACTN</name>
<evidence type="ECO:0000256" key="2">
    <source>
        <dbReference type="SAM" id="Phobius"/>
    </source>
</evidence>
<evidence type="ECO:0000256" key="1">
    <source>
        <dbReference type="SAM" id="MobiDB-lite"/>
    </source>
</evidence>
<feature type="transmembrane region" description="Helical" evidence="2">
    <location>
        <begin position="777"/>
        <end position="796"/>
    </location>
</feature>
<feature type="transmembrane region" description="Helical" evidence="2">
    <location>
        <begin position="808"/>
        <end position="830"/>
    </location>
</feature>
<feature type="transmembrane region" description="Helical" evidence="2">
    <location>
        <begin position="223"/>
        <end position="238"/>
    </location>
</feature>
<feature type="transmembrane region" description="Helical" evidence="2">
    <location>
        <begin position="484"/>
        <end position="503"/>
    </location>
</feature>
<proteinExistence type="predicted"/>
<feature type="transmembrane region" description="Helical" evidence="2">
    <location>
        <begin position="618"/>
        <end position="635"/>
    </location>
</feature>
<evidence type="ECO:0000313" key="3">
    <source>
        <dbReference type="EMBL" id="SOE03255.1"/>
    </source>
</evidence>
<keyword evidence="2" id="KW-0812">Transmembrane</keyword>
<dbReference type="RefSeq" id="WP_200814870.1">
    <property type="nucleotide sequence ID" value="NZ_OCNK01000006.1"/>
</dbReference>
<feature type="compositionally biased region" description="Low complexity" evidence="1">
    <location>
        <begin position="15"/>
        <end position="36"/>
    </location>
</feature>
<keyword evidence="2" id="KW-0472">Membrane</keyword>
<keyword evidence="4" id="KW-1185">Reference proteome</keyword>
<feature type="transmembrane region" description="Helical" evidence="2">
    <location>
        <begin position="287"/>
        <end position="305"/>
    </location>
</feature>
<feature type="transmembrane region" description="Helical" evidence="2">
    <location>
        <begin position="380"/>
        <end position="402"/>
    </location>
</feature>
<keyword evidence="3" id="KW-0645">Protease</keyword>